<feature type="domain" description="Peptidoglycan hydrolase PcsB coiled-coil" evidence="5">
    <location>
        <begin position="89"/>
        <end position="161"/>
    </location>
</feature>
<keyword evidence="7" id="KW-1185">Reference proteome</keyword>
<dbReference type="CDD" id="cd22786">
    <property type="entry name" value="DPBB_YuiC-like"/>
    <property type="match status" value="1"/>
</dbReference>
<feature type="domain" description="3D" evidence="4">
    <location>
        <begin position="324"/>
        <end position="383"/>
    </location>
</feature>
<sequence length="390" mass="42947">MCKKIFYMVLAFVITLSSGINVLASDNTEQTIAESKKSFQQLDDKIKELNAEMANVNSEMDKLNKKLNDDNQNIAKTEKEIKLTENKLEQYKKEIEENKSTLGNRLRGMYKSGLDNNYLSILLSSTDLGDFFSKLSAVEKIISLDKQLINQLNLEKETVNQSIEDLNKKNDQLKELKKETETSLKTLNEKKQQQQQLAKQFSLQKEALAAVIEANETKLISHSMTTIDSDSSSETDVRNAISTLSGLIPQISTSSVKSKAQKYLGIAKDKLSAIIASKSTSDTVISRGSNDQYKATFSMSSTAYTGGYVTAIGLKPLRSPSGISTVAVDPSVIPLGSKLFIPGYGTAIAADTGGAIRGNIVDLYFNSEAECNSWGRRSITVNIVAYPNEW</sequence>
<feature type="coiled-coil region" evidence="2">
    <location>
        <begin position="32"/>
        <end position="101"/>
    </location>
</feature>
<accession>A0A6V8SK76</accession>
<dbReference type="Gene3D" id="6.10.250.3150">
    <property type="match status" value="1"/>
</dbReference>
<dbReference type="InterPro" id="IPR036908">
    <property type="entry name" value="RlpA-like_sf"/>
</dbReference>
<feature type="coiled-coil region" evidence="2">
    <location>
        <begin position="149"/>
        <end position="204"/>
    </location>
</feature>
<dbReference type="InterPro" id="IPR010611">
    <property type="entry name" value="3D_dom"/>
</dbReference>
<evidence type="ECO:0000259" key="5">
    <source>
        <dbReference type="Pfam" id="PF24568"/>
    </source>
</evidence>
<dbReference type="SUPFAM" id="SSF57997">
    <property type="entry name" value="Tropomyosin"/>
    <property type="match status" value="1"/>
</dbReference>
<evidence type="ECO:0000256" key="1">
    <source>
        <dbReference type="ARBA" id="ARBA00022729"/>
    </source>
</evidence>
<dbReference type="SUPFAM" id="SSF50685">
    <property type="entry name" value="Barwin-like endoglucanases"/>
    <property type="match status" value="1"/>
</dbReference>
<feature type="signal peptide" evidence="3">
    <location>
        <begin position="1"/>
        <end position="24"/>
    </location>
</feature>
<evidence type="ECO:0000313" key="6">
    <source>
        <dbReference type="EMBL" id="GFP76942.1"/>
    </source>
</evidence>
<comment type="caution">
    <text evidence="6">The sequence shown here is derived from an EMBL/GenBank/DDBJ whole genome shotgun (WGS) entry which is preliminary data.</text>
</comment>
<evidence type="ECO:0000256" key="2">
    <source>
        <dbReference type="SAM" id="Coils"/>
    </source>
</evidence>
<dbReference type="EMBL" id="BLZR01000001">
    <property type="protein sequence ID" value="GFP76942.1"/>
    <property type="molecule type" value="Genomic_DNA"/>
</dbReference>
<dbReference type="Pfam" id="PF24568">
    <property type="entry name" value="CC_PcsB"/>
    <property type="match status" value="1"/>
</dbReference>
<gene>
    <name evidence="6" type="ORF">bsdtw1_03054</name>
</gene>
<dbReference type="GO" id="GO:0004553">
    <property type="term" value="F:hydrolase activity, hydrolyzing O-glycosyl compounds"/>
    <property type="evidence" value="ECO:0007669"/>
    <property type="project" value="InterPro"/>
</dbReference>
<dbReference type="Proteomes" id="UP000580568">
    <property type="component" value="Unassembled WGS sequence"/>
</dbReference>
<dbReference type="PANTHER" id="PTHR39160">
    <property type="entry name" value="CELL WALL-BINDING PROTEIN YOCH"/>
    <property type="match status" value="1"/>
</dbReference>
<reference evidence="6 7" key="1">
    <citation type="submission" date="2020-07" db="EMBL/GenBank/DDBJ databases">
        <title>A new beta-1,3-glucan-decomposing anaerobic bacterium isolated from anoxic soil subjected to biological soil disinfestation.</title>
        <authorList>
            <person name="Ueki A."/>
            <person name="Tonouchi A."/>
        </authorList>
    </citation>
    <scope>NUCLEOTIDE SEQUENCE [LARGE SCALE GENOMIC DNA]</scope>
    <source>
        <strain evidence="6 7">TW1</strain>
    </source>
</reference>
<dbReference type="Gene3D" id="2.40.40.10">
    <property type="entry name" value="RlpA-like domain"/>
    <property type="match status" value="1"/>
</dbReference>
<protein>
    <submittedName>
        <fullName evidence="6">Chromosome partition protein Smc</fullName>
    </submittedName>
</protein>
<keyword evidence="2" id="KW-0175">Coiled coil</keyword>
<dbReference type="GO" id="GO:0009254">
    <property type="term" value="P:peptidoglycan turnover"/>
    <property type="evidence" value="ECO:0007669"/>
    <property type="project" value="InterPro"/>
</dbReference>
<name>A0A6V8SK76_9CLOT</name>
<dbReference type="InterPro" id="IPR057309">
    <property type="entry name" value="PcsB_CC"/>
</dbReference>
<evidence type="ECO:0000259" key="4">
    <source>
        <dbReference type="Pfam" id="PF06725"/>
    </source>
</evidence>
<feature type="chain" id="PRO_5027758278" evidence="3">
    <location>
        <begin position="25"/>
        <end position="390"/>
    </location>
</feature>
<dbReference type="PANTHER" id="PTHR39160:SF4">
    <property type="entry name" value="RESUSCITATION-PROMOTING FACTOR RPFB"/>
    <property type="match status" value="1"/>
</dbReference>
<dbReference type="InterPro" id="IPR051933">
    <property type="entry name" value="Resuscitation_pf_RpfB"/>
</dbReference>
<dbReference type="AlphaFoldDB" id="A0A6V8SK76"/>
<keyword evidence="1 3" id="KW-0732">Signal</keyword>
<proteinExistence type="predicted"/>
<dbReference type="RefSeq" id="WP_183278337.1">
    <property type="nucleotide sequence ID" value="NZ_BLZR01000001.1"/>
</dbReference>
<evidence type="ECO:0000256" key="3">
    <source>
        <dbReference type="SAM" id="SignalP"/>
    </source>
</evidence>
<evidence type="ECO:0000313" key="7">
    <source>
        <dbReference type="Proteomes" id="UP000580568"/>
    </source>
</evidence>
<organism evidence="6 7">
    <name type="scientific">Clostridium fungisolvens</name>
    <dbReference type="NCBI Taxonomy" id="1604897"/>
    <lineage>
        <taxon>Bacteria</taxon>
        <taxon>Bacillati</taxon>
        <taxon>Bacillota</taxon>
        <taxon>Clostridia</taxon>
        <taxon>Eubacteriales</taxon>
        <taxon>Clostridiaceae</taxon>
        <taxon>Clostridium</taxon>
    </lineage>
</organism>
<dbReference type="Pfam" id="PF06725">
    <property type="entry name" value="3D"/>
    <property type="match status" value="1"/>
</dbReference>
<dbReference type="GO" id="GO:0019867">
    <property type="term" value="C:outer membrane"/>
    <property type="evidence" value="ECO:0007669"/>
    <property type="project" value="InterPro"/>
</dbReference>